<feature type="domain" description="Tetrapyrrole biosynthesis uroporphyrinogen III synthase" evidence="8">
    <location>
        <begin position="274"/>
        <end position="502"/>
    </location>
</feature>
<organism evidence="9 10">
    <name type="scientific">Anaerosporomusa subterranea</name>
    <dbReference type="NCBI Taxonomy" id="1794912"/>
    <lineage>
        <taxon>Bacteria</taxon>
        <taxon>Bacillati</taxon>
        <taxon>Bacillota</taxon>
        <taxon>Negativicutes</taxon>
        <taxon>Acetonemataceae</taxon>
        <taxon>Anaerosporomusa</taxon>
    </lineage>
</organism>
<dbReference type="GO" id="GO:0019354">
    <property type="term" value="P:siroheme biosynthetic process"/>
    <property type="evidence" value="ECO:0007669"/>
    <property type="project" value="InterPro"/>
</dbReference>
<dbReference type="PANTHER" id="PTHR45790">
    <property type="entry name" value="SIROHEME SYNTHASE-RELATED"/>
    <property type="match status" value="1"/>
</dbReference>
<dbReference type="InterPro" id="IPR014777">
    <property type="entry name" value="4pyrrole_Mease_sub1"/>
</dbReference>
<evidence type="ECO:0000256" key="3">
    <source>
        <dbReference type="ARBA" id="ARBA00022679"/>
    </source>
</evidence>
<dbReference type="FunFam" id="3.40.50.10090:FF:000001">
    <property type="entry name" value="Bifunctional uroporphyrinogen-III C-methyltransferase/uroporphyrinogen-III synthase"/>
    <property type="match status" value="1"/>
</dbReference>
<keyword evidence="5" id="KW-0627">Porphyrin biosynthesis</keyword>
<dbReference type="InterPro" id="IPR035996">
    <property type="entry name" value="4pyrrol_Methylase_sf"/>
</dbReference>
<feature type="domain" description="Tetrapyrrole methylase" evidence="7">
    <location>
        <begin position="11"/>
        <end position="222"/>
    </location>
</feature>
<dbReference type="GO" id="GO:0032259">
    <property type="term" value="P:methylation"/>
    <property type="evidence" value="ECO:0007669"/>
    <property type="project" value="UniProtKB-KW"/>
</dbReference>
<dbReference type="EMBL" id="LSGP01000017">
    <property type="protein sequence ID" value="KYZ76276.1"/>
    <property type="molecule type" value="Genomic_DNA"/>
</dbReference>
<dbReference type="EC" id="2.1.1.107" evidence="1"/>
<keyword evidence="10" id="KW-1185">Reference proteome</keyword>
<evidence type="ECO:0000256" key="6">
    <source>
        <dbReference type="RuleBase" id="RU003960"/>
    </source>
</evidence>
<dbReference type="OrthoDB" id="9815856at2"/>
<dbReference type="NCBIfam" id="TIGR01469">
    <property type="entry name" value="cobA_cysG_Cterm"/>
    <property type="match status" value="1"/>
</dbReference>
<dbReference type="GO" id="GO:0004851">
    <property type="term" value="F:uroporphyrin-III C-methyltransferase activity"/>
    <property type="evidence" value="ECO:0007669"/>
    <property type="project" value="UniProtKB-EC"/>
</dbReference>
<evidence type="ECO:0000259" key="7">
    <source>
        <dbReference type="Pfam" id="PF00590"/>
    </source>
</evidence>
<name>A0A154BQR3_ANASB</name>
<accession>A0A154BQR3</accession>
<dbReference type="STRING" id="1794912.AXX12_07500"/>
<dbReference type="Gene3D" id="3.40.1010.10">
    <property type="entry name" value="Cobalt-precorrin-4 Transmethylase, Domain 1"/>
    <property type="match status" value="1"/>
</dbReference>
<dbReference type="CDD" id="cd06578">
    <property type="entry name" value="HemD"/>
    <property type="match status" value="1"/>
</dbReference>
<evidence type="ECO:0000259" key="8">
    <source>
        <dbReference type="Pfam" id="PF02602"/>
    </source>
</evidence>
<dbReference type="SUPFAM" id="SSF53790">
    <property type="entry name" value="Tetrapyrrole methylase"/>
    <property type="match status" value="1"/>
</dbReference>
<evidence type="ECO:0000313" key="9">
    <source>
        <dbReference type="EMBL" id="KYZ76276.1"/>
    </source>
</evidence>
<dbReference type="CDD" id="cd11642">
    <property type="entry name" value="SUMT"/>
    <property type="match status" value="1"/>
</dbReference>
<evidence type="ECO:0000256" key="1">
    <source>
        <dbReference type="ARBA" id="ARBA00012162"/>
    </source>
</evidence>
<dbReference type="GO" id="GO:0004852">
    <property type="term" value="F:uroporphyrinogen-III synthase activity"/>
    <property type="evidence" value="ECO:0007669"/>
    <property type="project" value="InterPro"/>
</dbReference>
<dbReference type="PROSITE" id="PS00839">
    <property type="entry name" value="SUMT_1"/>
    <property type="match status" value="1"/>
</dbReference>
<comment type="similarity">
    <text evidence="6">Belongs to the precorrin methyltransferase family.</text>
</comment>
<dbReference type="RefSeq" id="WP_066241451.1">
    <property type="nucleotide sequence ID" value="NZ_LSGP01000017.1"/>
</dbReference>
<evidence type="ECO:0000256" key="4">
    <source>
        <dbReference type="ARBA" id="ARBA00022691"/>
    </source>
</evidence>
<keyword evidence="4" id="KW-0949">S-adenosyl-L-methionine</keyword>
<dbReference type="AlphaFoldDB" id="A0A154BQR3"/>
<dbReference type="InterPro" id="IPR036108">
    <property type="entry name" value="4pyrrol_syn_uPrphyn_synt_sf"/>
</dbReference>
<dbReference type="PROSITE" id="PS00840">
    <property type="entry name" value="SUMT_2"/>
    <property type="match status" value="1"/>
</dbReference>
<dbReference type="InterPro" id="IPR000878">
    <property type="entry name" value="4pyrrol_Mease"/>
</dbReference>
<dbReference type="Gene3D" id="3.30.950.10">
    <property type="entry name" value="Methyltransferase, Cobalt-precorrin-4 Transmethylase, Domain 2"/>
    <property type="match status" value="1"/>
</dbReference>
<dbReference type="NCBIfam" id="NF004790">
    <property type="entry name" value="PRK06136.1"/>
    <property type="match status" value="1"/>
</dbReference>
<dbReference type="InterPro" id="IPR006366">
    <property type="entry name" value="CobA/CysG_C"/>
</dbReference>
<keyword evidence="2 6" id="KW-0489">Methyltransferase</keyword>
<dbReference type="Proteomes" id="UP000076268">
    <property type="component" value="Unassembled WGS sequence"/>
</dbReference>
<dbReference type="PANTHER" id="PTHR45790:SF3">
    <property type="entry name" value="S-ADENOSYL-L-METHIONINE-DEPENDENT UROPORPHYRINOGEN III METHYLTRANSFERASE, CHLOROPLASTIC"/>
    <property type="match status" value="1"/>
</dbReference>
<dbReference type="InterPro" id="IPR050161">
    <property type="entry name" value="Siro_Cobalamin_biosynth"/>
</dbReference>
<evidence type="ECO:0000256" key="2">
    <source>
        <dbReference type="ARBA" id="ARBA00022603"/>
    </source>
</evidence>
<reference evidence="9 10" key="1">
    <citation type="submission" date="2016-02" db="EMBL/GenBank/DDBJ databases">
        <title>Anaerosporomusa subterraneum gen. nov., sp. nov., a spore-forming obligate anaerobe isolated from saprolite.</title>
        <authorList>
            <person name="Choi J.K."/>
            <person name="Shah M."/>
            <person name="Yee N."/>
        </authorList>
    </citation>
    <scope>NUCLEOTIDE SEQUENCE [LARGE SCALE GENOMIC DNA]</scope>
    <source>
        <strain evidence="9 10">RU4</strain>
    </source>
</reference>
<sequence length="513" mass="55288">MTGKLTGSGIVYLVGAGPGDFKLITVKGLERVKLAETIVYDRLADERLLEYARPDVELIYVGKSSNDHTMKQEEINQVLIDRAKAGKAVVRLKGGDPFVFGRGGEEALALLENGIAFEIVPGVTSAIAAAAYAGIPVTHRGIATSFAVVTGHEDPTKPDSSIRWEGLAEGPDTLVFLMGVENLPTICAKLIEHGRNPATPAAIIRWGTKPEQQVWLTTLESAAEEAAKQQITPPAIFLVGEVAALREKLAWFDTKPLFGKTLLVTRAREQASILTERLESLGARCYEAPAIKVVPPESYEPLDHSISHIGEYQWLILTSVNGVDAFFNRLHLQQLDARALNGVKVAAIGAATAARLKEHGVYADLIPVEFRAEGILQAIAPLVKPGMRILIPRALIARDILPEKLQDLGAAVDVVPAYRTVTGEADRERVQKLLSRGEIDLVTFTSSSTVINLLTLLGEGGAELLNSATVACIGPVTATTCRDNAIRRDIIAEEFTVAGLVEAISQYYQEGIV</sequence>
<gene>
    <name evidence="9" type="ORF">AXX12_07500</name>
</gene>
<dbReference type="InterPro" id="IPR003754">
    <property type="entry name" value="4pyrrol_synth_uPrphyn_synth"/>
</dbReference>
<dbReference type="Pfam" id="PF00590">
    <property type="entry name" value="TP_methylase"/>
    <property type="match status" value="1"/>
</dbReference>
<dbReference type="Pfam" id="PF02602">
    <property type="entry name" value="HEM4"/>
    <property type="match status" value="1"/>
</dbReference>
<evidence type="ECO:0000256" key="5">
    <source>
        <dbReference type="ARBA" id="ARBA00023244"/>
    </source>
</evidence>
<protein>
    <recommendedName>
        <fullName evidence="1">uroporphyrinogen-III C-methyltransferase</fullName>
        <ecNumber evidence="1">2.1.1.107</ecNumber>
    </recommendedName>
</protein>
<dbReference type="FunFam" id="3.30.950.10:FF:000001">
    <property type="entry name" value="Siroheme synthase"/>
    <property type="match status" value="1"/>
</dbReference>
<evidence type="ECO:0000313" key="10">
    <source>
        <dbReference type="Proteomes" id="UP000076268"/>
    </source>
</evidence>
<dbReference type="FunFam" id="3.40.1010.10:FF:000001">
    <property type="entry name" value="Siroheme synthase"/>
    <property type="match status" value="1"/>
</dbReference>
<dbReference type="Gene3D" id="3.40.50.10090">
    <property type="match status" value="2"/>
</dbReference>
<keyword evidence="3 6" id="KW-0808">Transferase</keyword>
<dbReference type="InterPro" id="IPR003043">
    <property type="entry name" value="Uropor_MeTrfase_CS"/>
</dbReference>
<proteinExistence type="inferred from homology"/>
<dbReference type="InterPro" id="IPR014776">
    <property type="entry name" value="4pyrrole_Mease_sub2"/>
</dbReference>
<dbReference type="SUPFAM" id="SSF69618">
    <property type="entry name" value="HemD-like"/>
    <property type="match status" value="1"/>
</dbReference>
<comment type="caution">
    <text evidence="9">The sequence shown here is derived from an EMBL/GenBank/DDBJ whole genome shotgun (WGS) entry which is preliminary data.</text>
</comment>